<dbReference type="Proteomes" id="UP000712673">
    <property type="component" value="Unassembled WGS sequence"/>
</dbReference>
<sequence length="79" mass="9516">MPIQKFRSLEEAERALWASPMHTDLLARIEALWSFSMQLVPRDIPRGVRKFRTLEEANAEREQWVQRRVERLRRERGLA</sequence>
<name>A0A938B763_UNCTE</name>
<accession>A0A938B763</accession>
<evidence type="ECO:0000313" key="1">
    <source>
        <dbReference type="EMBL" id="MBM3227100.1"/>
    </source>
</evidence>
<gene>
    <name evidence="1" type="ORF">FJZ47_25310</name>
</gene>
<dbReference type="AlphaFoldDB" id="A0A938B763"/>
<protein>
    <submittedName>
        <fullName evidence="1">Uncharacterized protein</fullName>
    </submittedName>
</protein>
<evidence type="ECO:0000313" key="2">
    <source>
        <dbReference type="Proteomes" id="UP000712673"/>
    </source>
</evidence>
<reference evidence="1" key="1">
    <citation type="submission" date="2019-03" db="EMBL/GenBank/DDBJ databases">
        <title>Lake Tanganyika Metagenome-Assembled Genomes (MAGs).</title>
        <authorList>
            <person name="Tran P."/>
        </authorList>
    </citation>
    <scope>NUCLEOTIDE SEQUENCE</scope>
    <source>
        <strain evidence="1">K_DeepCast_65m_m2_066</strain>
    </source>
</reference>
<dbReference type="EMBL" id="VGLS01001191">
    <property type="protein sequence ID" value="MBM3227100.1"/>
    <property type="molecule type" value="Genomic_DNA"/>
</dbReference>
<proteinExistence type="predicted"/>
<organism evidence="1 2">
    <name type="scientific">Tectimicrobiota bacterium</name>
    <dbReference type="NCBI Taxonomy" id="2528274"/>
    <lineage>
        <taxon>Bacteria</taxon>
        <taxon>Pseudomonadati</taxon>
        <taxon>Nitrospinota/Tectimicrobiota group</taxon>
        <taxon>Candidatus Tectimicrobiota</taxon>
    </lineage>
</organism>
<comment type="caution">
    <text evidence="1">The sequence shown here is derived from an EMBL/GenBank/DDBJ whole genome shotgun (WGS) entry which is preliminary data.</text>
</comment>